<evidence type="ECO:0000259" key="3">
    <source>
        <dbReference type="Pfam" id="PF13505"/>
    </source>
</evidence>
<dbReference type="SUPFAM" id="SSF56925">
    <property type="entry name" value="OMPA-like"/>
    <property type="match status" value="1"/>
</dbReference>
<evidence type="ECO:0000313" key="4">
    <source>
        <dbReference type="EMBL" id="AZQ63011.1"/>
    </source>
</evidence>
<keyword evidence="5" id="KW-1185">Reference proteome</keyword>
<feature type="domain" description="Outer membrane protein beta-barrel" evidence="3">
    <location>
        <begin position="11"/>
        <end position="190"/>
    </location>
</feature>
<dbReference type="InterPro" id="IPR011250">
    <property type="entry name" value="OMP/PagP_B-barrel"/>
</dbReference>
<keyword evidence="1 2" id="KW-0732">Signal</keyword>
<dbReference type="Proteomes" id="UP000267268">
    <property type="component" value="Chromosome 1"/>
</dbReference>
<feature type="signal peptide" evidence="2">
    <location>
        <begin position="1"/>
        <end position="20"/>
    </location>
</feature>
<sequence>MKKILTLLIGLFLIGATANAQDGLFSLGVKGGIGASSYDLSGPVTGWTTEGSASWHVGGMFRTNIPVLPIYAQIEALYSRVGGTISYQGVSDEAYINRFDVPILVGLKFGLLGISARAFGGAVAQSNFPEDAGDLEYENFTWGWQAGLGADIKKLTVDVKYESGSDLITQQTNAPSIKSTQWILSVGYFFGGN</sequence>
<accession>A0A3Q9FPM2</accession>
<name>A0A3Q9FPM2_9BACT</name>
<feature type="chain" id="PRO_5018757521" evidence="2">
    <location>
        <begin position="21"/>
        <end position="193"/>
    </location>
</feature>
<proteinExistence type="predicted"/>
<dbReference type="KEGG" id="fll:EI427_12390"/>
<gene>
    <name evidence="4" type="ORF">EI427_12390</name>
</gene>
<evidence type="ECO:0000256" key="1">
    <source>
        <dbReference type="ARBA" id="ARBA00022729"/>
    </source>
</evidence>
<dbReference type="Pfam" id="PF13505">
    <property type="entry name" value="OMP_b-brl"/>
    <property type="match status" value="1"/>
</dbReference>
<evidence type="ECO:0000313" key="5">
    <source>
        <dbReference type="Proteomes" id="UP000267268"/>
    </source>
</evidence>
<dbReference type="OrthoDB" id="1001536at2"/>
<dbReference type="RefSeq" id="WP_126615086.1">
    <property type="nucleotide sequence ID" value="NZ_CP034562.1"/>
</dbReference>
<dbReference type="AlphaFoldDB" id="A0A3Q9FPM2"/>
<protein>
    <submittedName>
        <fullName evidence="4">Porin family protein</fullName>
    </submittedName>
</protein>
<reference evidence="4 5" key="1">
    <citation type="submission" date="2018-12" db="EMBL/GenBank/DDBJ databases">
        <title>Flammeovirga pectinis sp. nov., isolated from the gut of the Korean scallop, Patinopecten yessoensis.</title>
        <authorList>
            <person name="Bae J.-W."/>
            <person name="Jeong Y.-S."/>
            <person name="Kang W."/>
        </authorList>
    </citation>
    <scope>NUCLEOTIDE SEQUENCE [LARGE SCALE GENOMIC DNA]</scope>
    <source>
        <strain evidence="4 5">L12M1</strain>
    </source>
</reference>
<evidence type="ECO:0000256" key="2">
    <source>
        <dbReference type="SAM" id="SignalP"/>
    </source>
</evidence>
<dbReference type="EMBL" id="CP034562">
    <property type="protein sequence ID" value="AZQ63011.1"/>
    <property type="molecule type" value="Genomic_DNA"/>
</dbReference>
<dbReference type="InterPro" id="IPR027385">
    <property type="entry name" value="Beta-barrel_OMP"/>
</dbReference>
<organism evidence="4 5">
    <name type="scientific">Flammeovirga pectinis</name>
    <dbReference type="NCBI Taxonomy" id="2494373"/>
    <lineage>
        <taxon>Bacteria</taxon>
        <taxon>Pseudomonadati</taxon>
        <taxon>Bacteroidota</taxon>
        <taxon>Cytophagia</taxon>
        <taxon>Cytophagales</taxon>
        <taxon>Flammeovirgaceae</taxon>
        <taxon>Flammeovirga</taxon>
    </lineage>
</organism>